<evidence type="ECO:0000313" key="3">
    <source>
        <dbReference type="Proteomes" id="UP000499080"/>
    </source>
</evidence>
<keyword evidence="3" id="KW-1185">Reference proteome</keyword>
<protein>
    <recommendedName>
        <fullName evidence="1">Mos1 transposase HTH domain-containing protein</fullName>
    </recommendedName>
</protein>
<evidence type="ECO:0000313" key="2">
    <source>
        <dbReference type="EMBL" id="GBM58355.1"/>
    </source>
</evidence>
<dbReference type="InterPro" id="IPR041426">
    <property type="entry name" value="Mos1_HTH"/>
</dbReference>
<organism evidence="2 3">
    <name type="scientific">Araneus ventricosus</name>
    <name type="common">Orbweaver spider</name>
    <name type="synonym">Epeira ventricosa</name>
    <dbReference type="NCBI Taxonomy" id="182803"/>
    <lineage>
        <taxon>Eukaryota</taxon>
        <taxon>Metazoa</taxon>
        <taxon>Ecdysozoa</taxon>
        <taxon>Arthropoda</taxon>
        <taxon>Chelicerata</taxon>
        <taxon>Arachnida</taxon>
        <taxon>Araneae</taxon>
        <taxon>Araneomorphae</taxon>
        <taxon>Entelegynae</taxon>
        <taxon>Araneoidea</taxon>
        <taxon>Araneidae</taxon>
        <taxon>Araneus</taxon>
    </lineage>
</organism>
<dbReference type="Proteomes" id="UP000499080">
    <property type="component" value="Unassembled WGS sequence"/>
</dbReference>
<name>A0A4Y2GZT6_ARAVE</name>
<dbReference type="EMBL" id="BGPR01001631">
    <property type="protein sequence ID" value="GBM58355.1"/>
    <property type="molecule type" value="Genomic_DNA"/>
</dbReference>
<gene>
    <name evidence="2" type="ORF">AVEN_67355_1</name>
</gene>
<dbReference type="Gene3D" id="1.10.10.1450">
    <property type="match status" value="1"/>
</dbReference>
<evidence type="ECO:0000259" key="1">
    <source>
        <dbReference type="Pfam" id="PF17906"/>
    </source>
</evidence>
<dbReference type="Pfam" id="PF17906">
    <property type="entry name" value="HTH_48"/>
    <property type="match status" value="1"/>
</dbReference>
<comment type="caution">
    <text evidence="2">The sequence shown here is derived from an EMBL/GenBank/DDBJ whole genome shotgun (WGS) entry which is preliminary data.</text>
</comment>
<reference evidence="2 3" key="1">
    <citation type="journal article" date="2019" name="Sci. Rep.">
        <title>Orb-weaving spider Araneus ventricosus genome elucidates the spidroin gene catalogue.</title>
        <authorList>
            <person name="Kono N."/>
            <person name="Nakamura H."/>
            <person name="Ohtoshi R."/>
            <person name="Moran D.A.P."/>
            <person name="Shinohara A."/>
            <person name="Yoshida Y."/>
            <person name="Fujiwara M."/>
            <person name="Mori M."/>
            <person name="Tomita M."/>
            <person name="Arakawa K."/>
        </authorList>
    </citation>
    <scope>NUCLEOTIDE SEQUENCE [LARGE SCALE GENOMIC DNA]</scope>
</reference>
<proteinExistence type="predicted"/>
<dbReference type="OrthoDB" id="6431778at2759"/>
<dbReference type="AlphaFoldDB" id="A0A4Y2GZT6"/>
<accession>A0A4Y2GZT6</accession>
<sequence length="96" mass="11322">MSEHLPAFHRNGQATLNPLKQQRVFAFPRRKIIEMEIQADENAHHFRRSILLFAFNRSVMATDATHEICAVYEEGAMPQSTVRRWFSYFNRKKGNK</sequence>
<feature type="domain" description="Mos1 transposase HTH" evidence="1">
    <location>
        <begin position="48"/>
        <end position="90"/>
    </location>
</feature>